<accession>A0A7T0PXK4</accession>
<dbReference type="InterPro" id="IPR000524">
    <property type="entry name" value="Tscrpt_reg_HTH_GntR"/>
</dbReference>
<dbReference type="SMART" id="SM00866">
    <property type="entry name" value="UTRA"/>
    <property type="match status" value="1"/>
</dbReference>
<dbReference type="Proteomes" id="UP000594637">
    <property type="component" value="Chromosome"/>
</dbReference>
<dbReference type="InterPro" id="IPR036390">
    <property type="entry name" value="WH_DNA-bd_sf"/>
</dbReference>
<dbReference type="GO" id="GO:0003700">
    <property type="term" value="F:DNA-binding transcription factor activity"/>
    <property type="evidence" value="ECO:0007669"/>
    <property type="project" value="InterPro"/>
</dbReference>
<keyword evidence="6" id="KW-1185">Reference proteome</keyword>
<dbReference type="PROSITE" id="PS50949">
    <property type="entry name" value="HTH_GNTR"/>
    <property type="match status" value="1"/>
</dbReference>
<dbReference type="AlphaFoldDB" id="A0A7T0PXK4"/>
<keyword evidence="1" id="KW-0805">Transcription regulation</keyword>
<name>A0A7T0PXK4_9ACTO</name>
<dbReference type="KEGG" id="arep:ID810_03045"/>
<dbReference type="InterPro" id="IPR036388">
    <property type="entry name" value="WH-like_DNA-bd_sf"/>
</dbReference>
<dbReference type="SMART" id="SM00345">
    <property type="entry name" value="HTH_GNTR"/>
    <property type="match status" value="1"/>
</dbReference>
<organism evidence="5 6">
    <name type="scientific">Actinomyces respiraculi</name>
    <dbReference type="NCBI Taxonomy" id="2744574"/>
    <lineage>
        <taxon>Bacteria</taxon>
        <taxon>Bacillati</taxon>
        <taxon>Actinomycetota</taxon>
        <taxon>Actinomycetes</taxon>
        <taxon>Actinomycetales</taxon>
        <taxon>Actinomycetaceae</taxon>
        <taxon>Actinomyces</taxon>
    </lineage>
</organism>
<dbReference type="Pfam" id="PF07702">
    <property type="entry name" value="UTRA"/>
    <property type="match status" value="1"/>
</dbReference>
<dbReference type="Gene3D" id="1.10.10.10">
    <property type="entry name" value="Winged helix-like DNA-binding domain superfamily/Winged helix DNA-binding domain"/>
    <property type="match status" value="1"/>
</dbReference>
<dbReference type="GO" id="GO:0003677">
    <property type="term" value="F:DNA binding"/>
    <property type="evidence" value="ECO:0007669"/>
    <property type="project" value="UniProtKB-KW"/>
</dbReference>
<proteinExistence type="predicted"/>
<evidence type="ECO:0000256" key="3">
    <source>
        <dbReference type="ARBA" id="ARBA00023163"/>
    </source>
</evidence>
<evidence type="ECO:0000313" key="6">
    <source>
        <dbReference type="Proteomes" id="UP000594637"/>
    </source>
</evidence>
<dbReference type="RefSeq" id="WP_166855213.1">
    <property type="nucleotide sequence ID" value="NZ_CP063989.1"/>
</dbReference>
<dbReference type="PRINTS" id="PR00035">
    <property type="entry name" value="HTHGNTR"/>
</dbReference>
<dbReference type="Gene3D" id="3.40.1410.10">
    <property type="entry name" value="Chorismate lyase-like"/>
    <property type="match status" value="1"/>
</dbReference>
<dbReference type="SUPFAM" id="SSF64288">
    <property type="entry name" value="Chorismate lyase-like"/>
    <property type="match status" value="1"/>
</dbReference>
<dbReference type="SUPFAM" id="SSF46785">
    <property type="entry name" value="Winged helix' DNA-binding domain"/>
    <property type="match status" value="1"/>
</dbReference>
<gene>
    <name evidence="5" type="ORF">ID810_03045</name>
</gene>
<keyword evidence="2" id="KW-0238">DNA-binding</keyword>
<evidence type="ECO:0000259" key="4">
    <source>
        <dbReference type="PROSITE" id="PS50949"/>
    </source>
</evidence>
<dbReference type="EMBL" id="CP063989">
    <property type="protein sequence ID" value="QPL05945.1"/>
    <property type="molecule type" value="Genomic_DNA"/>
</dbReference>
<dbReference type="InterPro" id="IPR028978">
    <property type="entry name" value="Chorismate_lyase_/UTRA_dom_sf"/>
</dbReference>
<feature type="domain" description="HTH gntR-type" evidence="4">
    <location>
        <begin position="1"/>
        <end position="67"/>
    </location>
</feature>
<reference evidence="5 6" key="1">
    <citation type="submission" date="2020-11" db="EMBL/GenBank/DDBJ databases">
        <title>Actinomyces sp. ZJ750.</title>
        <authorList>
            <person name="Zhou J."/>
        </authorList>
    </citation>
    <scope>NUCLEOTIDE SEQUENCE [LARGE SCALE GENOMIC DNA]</scope>
    <source>
        <strain evidence="5 6">ZJ750</strain>
    </source>
</reference>
<keyword evidence="3" id="KW-0804">Transcription</keyword>
<dbReference type="InterPro" id="IPR050679">
    <property type="entry name" value="Bact_HTH_transcr_reg"/>
</dbReference>
<dbReference type="CDD" id="cd07377">
    <property type="entry name" value="WHTH_GntR"/>
    <property type="match status" value="1"/>
</dbReference>
<dbReference type="PANTHER" id="PTHR44846">
    <property type="entry name" value="MANNOSYL-D-GLYCERATE TRANSPORT/METABOLISM SYSTEM REPRESSOR MNGR-RELATED"/>
    <property type="match status" value="1"/>
</dbReference>
<sequence length="228" mass="24868">MHKYELIREAIAAMAAEAGPGARLPTEKEMARRFNASTMTVRRALQMLTESGVLRGVPGRGTFVARSRVTKVARVSASFTEALQASGRRASSRLVSATLRPPIDEAEGDFFAVGEGGFVVEVRRVRLGDGIPIGFESAVLNAAIVPQILGYDLTGSLYELIERQYRLEIERTGVVVSSRLPDEFEAKLLEVEPTEPCLQTVVTAQVSGGHNLERTVALYRGDMYELAI</sequence>
<evidence type="ECO:0000256" key="1">
    <source>
        <dbReference type="ARBA" id="ARBA00023015"/>
    </source>
</evidence>
<evidence type="ECO:0000256" key="2">
    <source>
        <dbReference type="ARBA" id="ARBA00023125"/>
    </source>
</evidence>
<dbReference type="Pfam" id="PF00392">
    <property type="entry name" value="GntR"/>
    <property type="match status" value="1"/>
</dbReference>
<protein>
    <submittedName>
        <fullName evidence="5">GntR family transcriptional regulator</fullName>
    </submittedName>
</protein>
<evidence type="ECO:0000313" key="5">
    <source>
        <dbReference type="EMBL" id="QPL05945.1"/>
    </source>
</evidence>
<dbReference type="InterPro" id="IPR011663">
    <property type="entry name" value="UTRA"/>
</dbReference>